<reference evidence="1 2" key="1">
    <citation type="submission" date="2009-11" db="EMBL/GenBank/DDBJ databases">
        <authorList>
            <person name="Weinstock G."/>
            <person name="Sodergren E."/>
            <person name="Clifton S."/>
            <person name="Fulton L."/>
            <person name="Fulton B."/>
            <person name="Courtney L."/>
            <person name="Fronick C."/>
            <person name="Harrison M."/>
            <person name="Strong C."/>
            <person name="Farmer C."/>
            <person name="Delahaunty K."/>
            <person name="Markovic C."/>
            <person name="Hall O."/>
            <person name="Minx P."/>
            <person name="Tomlinson C."/>
            <person name="Mitreva M."/>
            <person name="Nelson J."/>
            <person name="Hou S."/>
            <person name="Wollam A."/>
            <person name="Pepin K.H."/>
            <person name="Johnson M."/>
            <person name="Bhonagiri V."/>
            <person name="Nash W.E."/>
            <person name="Warren W."/>
            <person name="Chinwalla A."/>
            <person name="Mardis E.R."/>
            <person name="Wilson R.K."/>
        </authorList>
    </citation>
    <scope>NUCLEOTIDE SEQUENCE [LARGE SCALE GENOMIC DNA]</scope>
    <source>
        <strain evidence="1 2">F0302</strain>
    </source>
</reference>
<dbReference type="EMBL" id="ACUZ02000003">
    <property type="protein sequence ID" value="EFB33535.1"/>
    <property type="molecule type" value="Genomic_DNA"/>
</dbReference>
<evidence type="ECO:0000313" key="2">
    <source>
        <dbReference type="Proteomes" id="UP000004079"/>
    </source>
</evidence>
<evidence type="ECO:0000313" key="1">
    <source>
        <dbReference type="EMBL" id="EFB33535.1"/>
    </source>
</evidence>
<dbReference type="AlphaFoldDB" id="D1QML4"/>
<sequence>MVINILYDGVAGLSQVCKRYRYYSYMRLARPLCLAFTISFALTADVIAQQGAENEIFFGRELIERTTCKGAYSIHTFLAPKEQIDALVAYRLNEIINTLALKFAYSLLLIAVRKGVENHVSHTLLVLIDLLGEHSQVGRYSFSLQHVALF</sequence>
<accession>D1QML4</accession>
<name>D1QML4_9BACT</name>
<dbReference type="Proteomes" id="UP000004079">
    <property type="component" value="Unassembled WGS sequence"/>
</dbReference>
<organism evidence="1 2">
    <name type="scientific">Segatella oris F0302</name>
    <dbReference type="NCBI Taxonomy" id="649760"/>
    <lineage>
        <taxon>Bacteria</taxon>
        <taxon>Pseudomonadati</taxon>
        <taxon>Bacteroidota</taxon>
        <taxon>Bacteroidia</taxon>
        <taxon>Bacteroidales</taxon>
        <taxon>Prevotellaceae</taxon>
        <taxon>Segatella</taxon>
    </lineage>
</organism>
<dbReference type="HOGENOM" id="CLU_1738884_0_0_10"/>
<proteinExistence type="predicted"/>
<gene>
    <name evidence="1" type="ORF">HMPREF0971_00298</name>
</gene>
<comment type="caution">
    <text evidence="1">The sequence shown here is derived from an EMBL/GenBank/DDBJ whole genome shotgun (WGS) entry which is preliminary data.</text>
</comment>
<protein>
    <submittedName>
        <fullName evidence="1">Uncharacterized protein</fullName>
    </submittedName>
</protein>